<comment type="caution">
    <text evidence="1">The sequence shown here is derived from an EMBL/GenBank/DDBJ whole genome shotgun (WGS) entry which is preliminary data.</text>
</comment>
<proteinExistence type="predicted"/>
<gene>
    <name evidence="1" type="ORF">GALL_277240</name>
</gene>
<name>A0A1J5R4K4_9ZZZZ</name>
<organism evidence="1">
    <name type="scientific">mine drainage metagenome</name>
    <dbReference type="NCBI Taxonomy" id="410659"/>
    <lineage>
        <taxon>unclassified sequences</taxon>
        <taxon>metagenomes</taxon>
        <taxon>ecological metagenomes</taxon>
    </lineage>
</organism>
<dbReference type="InterPro" id="IPR035093">
    <property type="entry name" value="RelE/ParE_toxin_dom_sf"/>
</dbReference>
<dbReference type="SUPFAM" id="SSF143011">
    <property type="entry name" value="RelE-like"/>
    <property type="match status" value="1"/>
</dbReference>
<reference evidence="1" key="1">
    <citation type="submission" date="2016-10" db="EMBL/GenBank/DDBJ databases">
        <title>Sequence of Gallionella enrichment culture.</title>
        <authorList>
            <person name="Poehlein A."/>
            <person name="Muehling M."/>
            <person name="Daniel R."/>
        </authorList>
    </citation>
    <scope>NUCLEOTIDE SEQUENCE</scope>
</reference>
<accession>A0A1J5R4K4</accession>
<dbReference type="AlphaFoldDB" id="A0A1J5R4K4"/>
<sequence length="95" mass="11346">MAYQVEVERQVREFYEALGPDARKAVKRALQGLATERGDIKSLESPLDGYCRLRVGAFRILFRYVEGRRIRCVYIERRKLVYELFEEEMVRRLSQ</sequence>
<dbReference type="Gene3D" id="3.30.2310.20">
    <property type="entry name" value="RelE-like"/>
    <property type="match status" value="1"/>
</dbReference>
<evidence type="ECO:0008006" key="2">
    <source>
        <dbReference type="Google" id="ProtNLM"/>
    </source>
</evidence>
<protein>
    <recommendedName>
        <fullName evidence="2">Type II toxin-antitoxin system RelE/ParE family toxin</fullName>
    </recommendedName>
</protein>
<evidence type="ECO:0000313" key="1">
    <source>
        <dbReference type="EMBL" id="OIQ90386.1"/>
    </source>
</evidence>
<dbReference type="EMBL" id="MLJW01000294">
    <property type="protein sequence ID" value="OIQ90386.1"/>
    <property type="molecule type" value="Genomic_DNA"/>
</dbReference>